<dbReference type="OrthoDB" id="7776143at2759"/>
<evidence type="ECO:0008006" key="7">
    <source>
        <dbReference type="Google" id="ProtNLM"/>
    </source>
</evidence>
<sequence length="437" mass="47935">MRQTQILSTLLACVAAQSERNWEKQGEIFYDTVKYGPEIELVHLYYDEFPTGIAVSCEGRKFSNYPAGLDMNNTNSGSNGKYGIAELIGNKSERAWPSAEMNNPPGGSINYTTYPPSGANYQQYIIAPQSIVVDVLNRAWILDTGRSQTPNGTLVPASYGGPKLIGVDLNKNDTIIQTIVFPTTVAYADSYLNDVRFDLRPNITASGKGVAYITDSSVEGRNGIIIADLGTGQSWRHLDGSPTVHPQQQNLPYLWGIPLYGFQPGAPYTHIPFGSDGIALSADSDTLFWKSVGGRYMYSIPTTYLRSTAPNSDLLAQQNVHNLGQSGISDGMETDSNGLVYYGNMEQNSIGVYNPKNGTHGIFVRDRRLNWLDTFSVGWDGYLYFTNNQLVFGAATVPGTDRRQRPFSLWRVKLPEGGRKTGLGAAGNSTGRGYQLR</sequence>
<evidence type="ECO:0000256" key="1">
    <source>
        <dbReference type="ARBA" id="ARBA00004613"/>
    </source>
</evidence>
<dbReference type="InterPro" id="IPR017996">
    <property type="entry name" value="MRJP/yellow-related"/>
</dbReference>
<evidence type="ECO:0000256" key="4">
    <source>
        <dbReference type="SAM" id="SignalP"/>
    </source>
</evidence>
<dbReference type="SUPFAM" id="SSF63829">
    <property type="entry name" value="Calcium-dependent phosphotriesterase"/>
    <property type="match status" value="1"/>
</dbReference>
<dbReference type="Proteomes" id="UP000799537">
    <property type="component" value="Unassembled WGS sequence"/>
</dbReference>
<dbReference type="AlphaFoldDB" id="A0A6A6D1X4"/>
<accession>A0A6A6D1X4</accession>
<name>A0A6A6D1X4_ZASCE</name>
<keyword evidence="4" id="KW-0732">Signal</keyword>
<feature type="chain" id="PRO_5025493224" description="Major royal jelly protein" evidence="4">
    <location>
        <begin position="17"/>
        <end position="437"/>
    </location>
</feature>
<dbReference type="InterPro" id="IPR011042">
    <property type="entry name" value="6-blade_b-propeller_TolB-like"/>
</dbReference>
<dbReference type="GeneID" id="54556584"/>
<comment type="subcellular location">
    <subcellularLocation>
        <location evidence="1">Secreted</location>
    </subcellularLocation>
</comment>
<keyword evidence="3" id="KW-0964">Secreted</keyword>
<dbReference type="EMBL" id="ML993579">
    <property type="protein sequence ID" value="KAF2173434.1"/>
    <property type="molecule type" value="Genomic_DNA"/>
</dbReference>
<evidence type="ECO:0000256" key="2">
    <source>
        <dbReference type="ARBA" id="ARBA00009127"/>
    </source>
</evidence>
<dbReference type="Gene3D" id="2.120.10.30">
    <property type="entry name" value="TolB, C-terminal domain"/>
    <property type="match status" value="1"/>
</dbReference>
<gene>
    <name evidence="5" type="ORF">M409DRAFT_15720</name>
</gene>
<keyword evidence="6" id="KW-1185">Reference proteome</keyword>
<dbReference type="RefSeq" id="XP_033674323.1">
    <property type="nucleotide sequence ID" value="XM_033803312.1"/>
</dbReference>
<dbReference type="Pfam" id="PF03022">
    <property type="entry name" value="MRJP"/>
    <property type="match status" value="1"/>
</dbReference>
<reference evidence="5" key="1">
    <citation type="journal article" date="2020" name="Stud. Mycol.">
        <title>101 Dothideomycetes genomes: a test case for predicting lifestyles and emergence of pathogens.</title>
        <authorList>
            <person name="Haridas S."/>
            <person name="Albert R."/>
            <person name="Binder M."/>
            <person name="Bloem J."/>
            <person name="Labutti K."/>
            <person name="Salamov A."/>
            <person name="Andreopoulos B."/>
            <person name="Baker S."/>
            <person name="Barry K."/>
            <person name="Bills G."/>
            <person name="Bluhm B."/>
            <person name="Cannon C."/>
            <person name="Castanera R."/>
            <person name="Culley D."/>
            <person name="Daum C."/>
            <person name="Ezra D."/>
            <person name="Gonzalez J."/>
            <person name="Henrissat B."/>
            <person name="Kuo A."/>
            <person name="Liang C."/>
            <person name="Lipzen A."/>
            <person name="Lutzoni F."/>
            <person name="Magnuson J."/>
            <person name="Mondo S."/>
            <person name="Nolan M."/>
            <person name="Ohm R."/>
            <person name="Pangilinan J."/>
            <person name="Park H.-J."/>
            <person name="Ramirez L."/>
            <person name="Alfaro M."/>
            <person name="Sun H."/>
            <person name="Tritt A."/>
            <person name="Yoshinaga Y."/>
            <person name="Zwiers L.-H."/>
            <person name="Turgeon B."/>
            <person name="Goodwin S."/>
            <person name="Spatafora J."/>
            <person name="Crous P."/>
            <person name="Grigoriev I."/>
        </authorList>
    </citation>
    <scope>NUCLEOTIDE SEQUENCE</scope>
    <source>
        <strain evidence="5">ATCC 36951</strain>
    </source>
</reference>
<dbReference type="PANTHER" id="PTHR10009">
    <property type="entry name" value="PROTEIN YELLOW-RELATED"/>
    <property type="match status" value="1"/>
</dbReference>
<dbReference type="GO" id="GO:0005576">
    <property type="term" value="C:extracellular region"/>
    <property type="evidence" value="ECO:0007669"/>
    <property type="project" value="UniProtKB-SubCell"/>
</dbReference>
<evidence type="ECO:0000256" key="3">
    <source>
        <dbReference type="ARBA" id="ARBA00022525"/>
    </source>
</evidence>
<protein>
    <recommendedName>
        <fullName evidence="7">Major royal jelly protein</fullName>
    </recommendedName>
</protein>
<dbReference type="PANTHER" id="PTHR10009:SF18">
    <property type="entry name" value="PROTEIN YELLOW-LIKE PROTEIN"/>
    <property type="match status" value="1"/>
</dbReference>
<organism evidence="5 6">
    <name type="scientific">Zasmidium cellare ATCC 36951</name>
    <dbReference type="NCBI Taxonomy" id="1080233"/>
    <lineage>
        <taxon>Eukaryota</taxon>
        <taxon>Fungi</taxon>
        <taxon>Dikarya</taxon>
        <taxon>Ascomycota</taxon>
        <taxon>Pezizomycotina</taxon>
        <taxon>Dothideomycetes</taxon>
        <taxon>Dothideomycetidae</taxon>
        <taxon>Mycosphaerellales</taxon>
        <taxon>Mycosphaerellaceae</taxon>
        <taxon>Zasmidium</taxon>
    </lineage>
</organism>
<evidence type="ECO:0000313" key="5">
    <source>
        <dbReference type="EMBL" id="KAF2173434.1"/>
    </source>
</evidence>
<evidence type="ECO:0000313" key="6">
    <source>
        <dbReference type="Proteomes" id="UP000799537"/>
    </source>
</evidence>
<feature type="signal peptide" evidence="4">
    <location>
        <begin position="1"/>
        <end position="16"/>
    </location>
</feature>
<comment type="similarity">
    <text evidence="2">Belongs to the major royal jelly protein family.</text>
</comment>
<proteinExistence type="inferred from homology"/>